<dbReference type="RefSeq" id="WP_154682579.1">
    <property type="nucleotide sequence ID" value="NZ_CP046115.1"/>
</dbReference>
<keyword evidence="1" id="KW-1133">Transmembrane helix</keyword>
<feature type="transmembrane region" description="Helical" evidence="1">
    <location>
        <begin position="101"/>
        <end position="127"/>
    </location>
</feature>
<evidence type="ECO:0000313" key="4">
    <source>
        <dbReference type="Proteomes" id="UP000427108"/>
    </source>
</evidence>
<evidence type="ECO:0000259" key="2">
    <source>
        <dbReference type="Pfam" id="PF20455"/>
    </source>
</evidence>
<feature type="transmembrane region" description="Helical" evidence="1">
    <location>
        <begin position="148"/>
        <end position="165"/>
    </location>
</feature>
<evidence type="ECO:0000256" key="1">
    <source>
        <dbReference type="SAM" id="Phobius"/>
    </source>
</evidence>
<protein>
    <recommendedName>
        <fullName evidence="2">DUF6708 domain-containing protein</fullName>
    </recommendedName>
</protein>
<dbReference type="Proteomes" id="UP000427108">
    <property type="component" value="Chromosome"/>
</dbReference>
<accession>A0A6B8MZU3</accession>
<name>A0A6B8MZU3_KLEOX</name>
<evidence type="ECO:0000313" key="3">
    <source>
        <dbReference type="EMBL" id="QGN40376.1"/>
    </source>
</evidence>
<reference evidence="3 4" key="1">
    <citation type="submission" date="2019-11" db="EMBL/GenBank/DDBJ databases">
        <title>Isolation and Application of One Kind of P-Hydroxybenzoic Acid Degrading Bacterium in Mitigating Cropping Obstacle of Cucumber.</title>
        <authorList>
            <person name="Wu F."/>
            <person name="An Y."/>
        </authorList>
    </citation>
    <scope>NUCLEOTIDE SEQUENCE [LARGE SCALE GENOMIC DNA]</scope>
    <source>
        <strain evidence="3 4">P620</strain>
    </source>
</reference>
<organism evidence="3 4">
    <name type="scientific">Klebsiella oxytoca</name>
    <dbReference type="NCBI Taxonomy" id="571"/>
    <lineage>
        <taxon>Bacteria</taxon>
        <taxon>Pseudomonadati</taxon>
        <taxon>Pseudomonadota</taxon>
        <taxon>Gammaproteobacteria</taxon>
        <taxon>Enterobacterales</taxon>
        <taxon>Enterobacteriaceae</taxon>
        <taxon>Klebsiella/Raoultella group</taxon>
        <taxon>Klebsiella</taxon>
    </lineage>
</organism>
<dbReference type="Pfam" id="PF20455">
    <property type="entry name" value="DUF6708"/>
    <property type="match status" value="1"/>
</dbReference>
<dbReference type="OrthoDB" id="7066491at2"/>
<keyword evidence="1" id="KW-0472">Membrane</keyword>
<dbReference type="EMBL" id="CP046115">
    <property type="protein sequence ID" value="QGN40376.1"/>
    <property type="molecule type" value="Genomic_DNA"/>
</dbReference>
<gene>
    <name evidence="3" type="ORF">GJ746_25035</name>
</gene>
<proteinExistence type="predicted"/>
<feature type="domain" description="DUF6708" evidence="2">
    <location>
        <begin position="113"/>
        <end position="249"/>
    </location>
</feature>
<dbReference type="InterPro" id="IPR046554">
    <property type="entry name" value="DUF6708"/>
</dbReference>
<feature type="transmembrane region" description="Helical" evidence="1">
    <location>
        <begin position="59"/>
        <end position="81"/>
    </location>
</feature>
<keyword evidence="1" id="KW-0812">Transmembrane</keyword>
<dbReference type="AlphaFoldDB" id="A0A6B8MZU3"/>
<sequence length="290" mass="34091">MHRQPHLAKQTIDARLLNQLNKKTQSKTDKLSHSGKLVYINDDYCEITRNYTSFYGMNILGIALFLPVVILCFGVVLFFLYDATFNFKTYIETWSSRPNAHFLLHFAFFIILFMTFAFAAIVNYFIFAPRHYPVRFNRKTGKVYVYDYVLYSITYKLTYTFWWHLPFYKPTKAECKEYDWSLIQAISIFSRNKHSSSSTIRCIVYDSSISTTMIDSFNLISTDAGTDALFMPNYKLWLWISNFMQFNDDLLDTSVNAQVGIYGREVNWPDDLDKKSKASSLDEYRKICPE</sequence>